<keyword evidence="2" id="KW-1185">Reference proteome</keyword>
<gene>
    <name evidence="1" type="ORF">BpHYR1_015298</name>
</gene>
<dbReference type="AlphaFoldDB" id="A0A3M7QS15"/>
<dbReference type="Proteomes" id="UP000276133">
    <property type="component" value="Unassembled WGS sequence"/>
</dbReference>
<dbReference type="Gene3D" id="3.30.420.10">
    <property type="entry name" value="Ribonuclease H-like superfamily/Ribonuclease H"/>
    <property type="match status" value="1"/>
</dbReference>
<evidence type="ECO:0000313" key="1">
    <source>
        <dbReference type="EMBL" id="RNA13768.1"/>
    </source>
</evidence>
<sequence>MDKAKWRQIMYSDEMNIEVDNLKNRIQMRRMPTEKNNEDCIIRLTKQGSCSIGIWRCMSYYRLEIFSIFDGRLNSDRYVSRNSKLKCYLNSTFLTQNSGTKIPQTPRVPKMANPLKRHCEFWYKKQKPNTKNAKV</sequence>
<accession>A0A3M7QS15</accession>
<comment type="caution">
    <text evidence="1">The sequence shown here is derived from an EMBL/GenBank/DDBJ whole genome shotgun (WGS) entry which is preliminary data.</text>
</comment>
<dbReference type="GO" id="GO:0003676">
    <property type="term" value="F:nucleic acid binding"/>
    <property type="evidence" value="ECO:0007669"/>
    <property type="project" value="InterPro"/>
</dbReference>
<reference evidence="1 2" key="1">
    <citation type="journal article" date="2018" name="Sci. Rep.">
        <title>Genomic signatures of local adaptation to the degree of environmental predictability in rotifers.</title>
        <authorList>
            <person name="Franch-Gras L."/>
            <person name="Hahn C."/>
            <person name="Garcia-Roger E.M."/>
            <person name="Carmona M.J."/>
            <person name="Serra M."/>
            <person name="Gomez A."/>
        </authorList>
    </citation>
    <scope>NUCLEOTIDE SEQUENCE [LARGE SCALE GENOMIC DNA]</scope>
    <source>
        <strain evidence="1">HYR1</strain>
    </source>
</reference>
<dbReference type="EMBL" id="REGN01005333">
    <property type="protein sequence ID" value="RNA13768.1"/>
    <property type="molecule type" value="Genomic_DNA"/>
</dbReference>
<evidence type="ECO:0000313" key="2">
    <source>
        <dbReference type="Proteomes" id="UP000276133"/>
    </source>
</evidence>
<name>A0A3M7QS15_BRAPC</name>
<dbReference type="InterPro" id="IPR036397">
    <property type="entry name" value="RNaseH_sf"/>
</dbReference>
<proteinExistence type="predicted"/>
<protein>
    <submittedName>
        <fullName evidence="1">Transposable element Tc1</fullName>
    </submittedName>
</protein>
<organism evidence="1 2">
    <name type="scientific">Brachionus plicatilis</name>
    <name type="common">Marine rotifer</name>
    <name type="synonym">Brachionus muelleri</name>
    <dbReference type="NCBI Taxonomy" id="10195"/>
    <lineage>
        <taxon>Eukaryota</taxon>
        <taxon>Metazoa</taxon>
        <taxon>Spiralia</taxon>
        <taxon>Gnathifera</taxon>
        <taxon>Rotifera</taxon>
        <taxon>Eurotatoria</taxon>
        <taxon>Monogononta</taxon>
        <taxon>Pseudotrocha</taxon>
        <taxon>Ploima</taxon>
        <taxon>Brachionidae</taxon>
        <taxon>Brachionus</taxon>
    </lineage>
</organism>
<dbReference type="OrthoDB" id="4843387at2759"/>